<evidence type="ECO:0000313" key="1">
    <source>
        <dbReference type="EMBL" id="SDG01405.1"/>
    </source>
</evidence>
<protein>
    <submittedName>
        <fullName evidence="1">Uncharacterized protein</fullName>
    </submittedName>
</protein>
<reference evidence="1 2" key="1">
    <citation type="submission" date="2016-10" db="EMBL/GenBank/DDBJ databases">
        <authorList>
            <person name="de Groot N.N."/>
        </authorList>
    </citation>
    <scope>NUCLEOTIDE SEQUENCE [LARGE SCALE GENOMIC DNA]</scope>
    <source>
        <strain evidence="1 2">R5</strain>
    </source>
</reference>
<organism evidence="1 2">
    <name type="scientific">Bradyrhizobium brasilense</name>
    <dbReference type="NCBI Taxonomy" id="1419277"/>
    <lineage>
        <taxon>Bacteria</taxon>
        <taxon>Pseudomonadati</taxon>
        <taxon>Pseudomonadota</taxon>
        <taxon>Alphaproteobacteria</taxon>
        <taxon>Hyphomicrobiales</taxon>
        <taxon>Nitrobacteraceae</taxon>
        <taxon>Bradyrhizobium</taxon>
    </lineage>
</organism>
<gene>
    <name evidence="1" type="ORF">SAMN05216337_11045</name>
</gene>
<proteinExistence type="predicted"/>
<sequence>MQGKTRLPALLRAVLFRSSLMMFDNARLPWSVSLRVPPY</sequence>
<name>A0A1G7QSB8_9BRAD</name>
<dbReference type="Proteomes" id="UP000199245">
    <property type="component" value="Unassembled WGS sequence"/>
</dbReference>
<dbReference type="AlphaFoldDB" id="A0A1G7QSB8"/>
<evidence type="ECO:0000313" key="2">
    <source>
        <dbReference type="Proteomes" id="UP000199245"/>
    </source>
</evidence>
<dbReference type="EMBL" id="FMZW01000104">
    <property type="protein sequence ID" value="SDG01405.1"/>
    <property type="molecule type" value="Genomic_DNA"/>
</dbReference>
<accession>A0A1G7QSB8</accession>